<proteinExistence type="evidence at transcript level"/>
<feature type="region of interest" description="Disordered" evidence="1">
    <location>
        <begin position="53"/>
        <end position="83"/>
    </location>
</feature>
<evidence type="ECO:0000256" key="1">
    <source>
        <dbReference type="SAM" id="MobiDB-lite"/>
    </source>
</evidence>
<feature type="compositionally biased region" description="Low complexity" evidence="1">
    <location>
        <begin position="63"/>
        <end position="72"/>
    </location>
</feature>
<sequence length="118" mass="13156">SLDLQIQSRSMPCGFNFFKSILLRDDVYLINVPSLHVQFYEFWHIYVPMQPVPSSKSGAHPLSSQKAPQALPSQPPAPSPQQSASITWAAFSCSRHHGYEADPGFFCSAVLKLIHDVQ</sequence>
<evidence type="ECO:0000313" key="2">
    <source>
        <dbReference type="EMBL" id="BAC03444.1"/>
    </source>
</evidence>
<dbReference type="AlphaFoldDB" id="Q8NF18"/>
<gene>
    <name evidence="2" type="primary">FLJ00384</name>
</gene>
<organism evidence="2">
    <name type="scientific">Homo sapiens</name>
    <name type="common">Human</name>
    <dbReference type="NCBI Taxonomy" id="9606"/>
    <lineage>
        <taxon>Eukaryota</taxon>
        <taxon>Metazoa</taxon>
        <taxon>Chordata</taxon>
        <taxon>Craniata</taxon>
        <taxon>Vertebrata</taxon>
        <taxon>Euteleostomi</taxon>
        <taxon>Mammalia</taxon>
        <taxon>Eutheria</taxon>
        <taxon>Euarchontoglires</taxon>
        <taxon>Primates</taxon>
        <taxon>Haplorrhini</taxon>
        <taxon>Catarrhini</taxon>
        <taxon>Hominidae</taxon>
        <taxon>Homo</taxon>
    </lineage>
</organism>
<accession>Q8NF18</accession>
<name>Q8NF18_HUMAN</name>
<feature type="non-terminal residue" evidence="2">
    <location>
        <position position="1"/>
    </location>
</feature>
<reference evidence="2" key="1">
    <citation type="submission" date="2002-07" db="EMBL/GenBank/DDBJ databases">
        <title>The nucleotide sequence of a long cDNA clone isolated from human spleen.</title>
        <authorList>
            <person name="Jikuya H."/>
            <person name="Takano J."/>
            <person name="Kikuno R."/>
            <person name="Nagase T."/>
            <person name="Ohara O."/>
        </authorList>
    </citation>
    <scope>NUCLEOTIDE SEQUENCE</scope>
    <source>
        <tissue evidence="2">Spleen</tissue>
    </source>
</reference>
<dbReference type="EMBL" id="AK090463">
    <property type="protein sequence ID" value="BAC03444.1"/>
    <property type="molecule type" value="mRNA"/>
</dbReference>
<protein>
    <submittedName>
        <fullName evidence="2">FLJ00384 protein</fullName>
    </submittedName>
</protein>